<dbReference type="SMART" id="SM00382">
    <property type="entry name" value="AAA"/>
    <property type="match status" value="1"/>
</dbReference>
<dbReference type="GO" id="GO:0003677">
    <property type="term" value="F:DNA binding"/>
    <property type="evidence" value="ECO:0007669"/>
    <property type="project" value="InterPro"/>
</dbReference>
<organism evidence="2">
    <name type="scientific">viral metagenome</name>
    <dbReference type="NCBI Taxonomy" id="1070528"/>
    <lineage>
        <taxon>unclassified sequences</taxon>
        <taxon>metagenomes</taxon>
        <taxon>organismal metagenomes</taxon>
    </lineage>
</organism>
<dbReference type="InterPro" id="IPR008921">
    <property type="entry name" value="DNA_pol3_clamp-load_cplx_C"/>
</dbReference>
<dbReference type="InterPro" id="IPR003593">
    <property type="entry name" value="AAA+_ATPase"/>
</dbReference>
<dbReference type="GO" id="GO:0005634">
    <property type="term" value="C:nucleus"/>
    <property type="evidence" value="ECO:0007669"/>
    <property type="project" value="TreeGrafter"/>
</dbReference>
<dbReference type="SUPFAM" id="SSF52540">
    <property type="entry name" value="P-loop containing nucleoside triphosphate hydrolases"/>
    <property type="match status" value="1"/>
</dbReference>
<dbReference type="InterPro" id="IPR027417">
    <property type="entry name" value="P-loop_NTPase"/>
</dbReference>
<dbReference type="EMBL" id="MN739443">
    <property type="protein sequence ID" value="QHT04916.1"/>
    <property type="molecule type" value="Genomic_DNA"/>
</dbReference>
<sequence length="433" mass="49907">MQWVDKYKPIKEKDFVGNKAQLQECIEWIKTYKKHKQPLLIQGPIGCGKTVLAHFLLNEYGYDPEEMSTSTSRSKDNVLRFFNNSSGSIKSLNRLFDDASKRKQLAYIFDDIDCMDNVYDKGGIPTILEVVNGKNKRARIYKKSPIILTCNQVYKKKIALICKYCKHVVLKSPTEMDQMQLINRIADAESLRLSQKTKDDLINVCKGDLRQLVISLNYSIPRTPSAESNLQRKDYTLSVSESVNEMFHKKDIHYLANLASCDSTIYFHIQENYIRNIKDIHNIAYSADNLSQGNVMTLHIFNQNRWDLYGIFNVICCAIPCIKSDQTSLKTVKYKFPVILSSMSGVAAIRNSFREVYRNTGIKDKDTLIHIAKKIYGWCSKGDFEKASDFMQSYGLEVQHLEKCLKIISYNPEVKQFKINAAFRKSLNSFFDD</sequence>
<feature type="domain" description="AAA+ ATPase" evidence="1">
    <location>
        <begin position="35"/>
        <end position="174"/>
    </location>
</feature>
<dbReference type="CDD" id="cd00009">
    <property type="entry name" value="AAA"/>
    <property type="match status" value="1"/>
</dbReference>
<name>A0A6C0CJG2_9ZZZZ</name>
<dbReference type="GO" id="GO:0006260">
    <property type="term" value="P:DNA replication"/>
    <property type="evidence" value="ECO:0007669"/>
    <property type="project" value="InterPro"/>
</dbReference>
<dbReference type="AlphaFoldDB" id="A0A6C0CJG2"/>
<dbReference type="PANTHER" id="PTHR23389">
    <property type="entry name" value="CHROMOSOME TRANSMISSION FIDELITY FACTOR 18"/>
    <property type="match status" value="1"/>
</dbReference>
<dbReference type="Pfam" id="PF03215">
    <property type="entry name" value="Rad17"/>
    <property type="match status" value="1"/>
</dbReference>
<dbReference type="Gene3D" id="3.40.50.300">
    <property type="entry name" value="P-loop containing nucleotide triphosphate hydrolases"/>
    <property type="match status" value="1"/>
</dbReference>
<dbReference type="PANTHER" id="PTHR23389:SF13">
    <property type="entry name" value="AAA+ ATPASE DOMAIN-CONTAINING PROTEIN"/>
    <property type="match status" value="1"/>
</dbReference>
<reference evidence="2" key="1">
    <citation type="journal article" date="2020" name="Nature">
        <title>Giant virus diversity and host interactions through global metagenomics.</title>
        <authorList>
            <person name="Schulz F."/>
            <person name="Roux S."/>
            <person name="Paez-Espino D."/>
            <person name="Jungbluth S."/>
            <person name="Walsh D.A."/>
            <person name="Denef V.J."/>
            <person name="McMahon K.D."/>
            <person name="Konstantinidis K.T."/>
            <person name="Eloe-Fadrosh E.A."/>
            <person name="Kyrpides N.C."/>
            <person name="Woyke T."/>
        </authorList>
    </citation>
    <scope>NUCLEOTIDE SEQUENCE</scope>
    <source>
        <strain evidence="2">GVMAG-M-3300021343-4</strain>
    </source>
</reference>
<accession>A0A6C0CJG2</accession>
<proteinExistence type="predicted"/>
<dbReference type="SUPFAM" id="SSF48019">
    <property type="entry name" value="post-AAA+ oligomerization domain-like"/>
    <property type="match status" value="1"/>
</dbReference>
<evidence type="ECO:0000259" key="1">
    <source>
        <dbReference type="SMART" id="SM00382"/>
    </source>
</evidence>
<dbReference type="Gene3D" id="1.20.272.10">
    <property type="match status" value="1"/>
</dbReference>
<evidence type="ECO:0000313" key="2">
    <source>
        <dbReference type="EMBL" id="QHT04916.1"/>
    </source>
</evidence>
<protein>
    <recommendedName>
        <fullName evidence="1">AAA+ ATPase domain-containing protein</fullName>
    </recommendedName>
</protein>